<comment type="catalytic activity">
    <reaction evidence="7">
        <text>a monoacylglycerol + H2O = glycerol + a fatty acid + H(+)</text>
        <dbReference type="Rhea" id="RHEA:15245"/>
        <dbReference type="ChEBI" id="CHEBI:15377"/>
        <dbReference type="ChEBI" id="CHEBI:15378"/>
        <dbReference type="ChEBI" id="CHEBI:17408"/>
        <dbReference type="ChEBI" id="CHEBI:17754"/>
        <dbReference type="ChEBI" id="CHEBI:28868"/>
    </reaction>
</comment>
<evidence type="ECO:0000256" key="2">
    <source>
        <dbReference type="ARBA" id="ARBA00013111"/>
    </source>
</evidence>
<evidence type="ECO:0000313" key="11">
    <source>
        <dbReference type="EMBL" id="WFD00935.1"/>
    </source>
</evidence>
<dbReference type="GO" id="GO:0051723">
    <property type="term" value="F:protein methylesterase activity"/>
    <property type="evidence" value="ECO:0007669"/>
    <property type="project" value="UniProtKB-EC"/>
</dbReference>
<evidence type="ECO:0000256" key="8">
    <source>
        <dbReference type="ARBA" id="ARBA00049203"/>
    </source>
</evidence>
<sequence length="957" mass="105177">MSDSSLRIAALKRRTGVLPERRESGLTRESDLDRNTDDDEEANDRIGDLPNASALHAPSRKALIAPAMAPAAYTPIASDDCFATALEVEIAIKHTESLAVVRTYFTPPATKSKPDDFSECTVFVCHHGAGSDALSFALFAQEVTRQTQGQVGILAYDCRGHGRSNFPEMAVKDLSLTALTDDLVTLLTTIFPDSAKRPRIVLIGHSMGGAVVVSGASALQQQNPAQVSGVAMLDIVEGTSLEMLPRMLSVIQRRPAGFVSVQAAILWHLETRTIRNLESARRSVRSLLYYDAAYEPLGWRWVTDLAATEQFWRGWFLGLSSRFLSTKSARLLILAETDNLDQELMIGQMQGKYQLTIARDAGHNVQEFEQTIQLKRISRDITCKYTFFPRPWHPLKPTHRARNSNMKMPPLLELLTAMHRSTASVDDASHADPDEFYDVQDMHKEEEWSSNEAGTEVQQPSDEEIPVYEDAAAVTVKPAEESAVEHSEQSIEHTNDPSPRNSSQKTFEPDHAESNVHSNESNLTDTEDWNAENSAEANPQAKEQSANTTPVTDSIANLALKNADDDPSDKDNIKSPIDSLGNTSSENLHDSSEALRAHNASSVDNVDQEKEVMSEEQPQPRSELTHGNLDATEDEDDFGDFAEEEVGDDFIEAPASSIATGGSSGSFYSSTANSAPNSATPAPSNAEPSSAGSLKCIDMDAPLSQIHETLTEILPDFMDSQSESELEWNLSREPFREIEGLSQVLVNESCRKLFTELGEPVPIASTPLNWTQSATRRRHLISLGIPVNLDEVHETSRLQKVMPPLNLHVEAPKDTIQENGSSGGASRNESPTLSSRASGAEEDLSARAPRGEPPNVNMERVEELINLSESQLVLKSLTELREIAREMRTFTQQTSNLLAHHLMVREAMNSDSEMLNGMIRDLVAGASTKHASTSKHSKRGFLSRASSLRRSRPETPN</sequence>
<feature type="compositionally biased region" description="Polar residues" evidence="9">
    <location>
        <begin position="450"/>
        <end position="460"/>
    </location>
</feature>
<dbReference type="Gene3D" id="3.40.50.1820">
    <property type="entry name" value="alpha/beta hydrolase"/>
    <property type="match status" value="1"/>
</dbReference>
<evidence type="ECO:0000313" key="12">
    <source>
        <dbReference type="Proteomes" id="UP001219567"/>
    </source>
</evidence>
<reference evidence="11 12" key="1">
    <citation type="submission" date="2023-03" db="EMBL/GenBank/DDBJ databases">
        <title>Mating type loci evolution in Malassezia.</title>
        <authorList>
            <person name="Coelho M.A."/>
        </authorList>
    </citation>
    <scope>NUCLEOTIDE SEQUENCE [LARGE SCALE GENOMIC DNA]</scope>
    <source>
        <strain evidence="11 12">CBS 9725</strain>
    </source>
</reference>
<keyword evidence="12" id="KW-1185">Reference proteome</keyword>
<feature type="compositionally biased region" description="Basic and acidic residues" evidence="9">
    <location>
        <begin position="19"/>
        <end position="35"/>
    </location>
</feature>
<keyword evidence="4" id="KW-0719">Serine esterase</keyword>
<feature type="compositionally biased region" description="Polar residues" evidence="9">
    <location>
        <begin position="817"/>
        <end position="837"/>
    </location>
</feature>
<dbReference type="InterPro" id="IPR000073">
    <property type="entry name" value="AB_hydrolase_1"/>
</dbReference>
<name>A0AAJ6CIF9_9BASI</name>
<dbReference type="PANTHER" id="PTHR14189">
    <property type="entry name" value="PROTEIN PHOSPHATASE METHYLESTERASE-1 RELATED"/>
    <property type="match status" value="1"/>
</dbReference>
<organism evidence="11 12">
    <name type="scientific">Malassezia yamatoensis</name>
    <dbReference type="NCBI Taxonomy" id="253288"/>
    <lineage>
        <taxon>Eukaryota</taxon>
        <taxon>Fungi</taxon>
        <taxon>Dikarya</taxon>
        <taxon>Basidiomycota</taxon>
        <taxon>Ustilaginomycotina</taxon>
        <taxon>Malasseziomycetes</taxon>
        <taxon>Malasseziales</taxon>
        <taxon>Malasseziaceae</taxon>
        <taxon>Malassezia</taxon>
    </lineage>
</organism>
<comment type="similarity">
    <text evidence="1">Belongs to the AB hydrolase superfamily.</text>
</comment>
<feature type="compositionally biased region" description="Acidic residues" evidence="9">
    <location>
        <begin position="631"/>
        <end position="651"/>
    </location>
</feature>
<feature type="compositionally biased region" description="Polar residues" evidence="9">
    <location>
        <begin position="531"/>
        <end position="555"/>
    </location>
</feature>
<dbReference type="Proteomes" id="UP001219567">
    <property type="component" value="Chromosome 6"/>
</dbReference>
<evidence type="ECO:0000256" key="3">
    <source>
        <dbReference type="ARBA" id="ARBA00020672"/>
    </source>
</evidence>
<gene>
    <name evidence="11" type="primary">PPE1</name>
    <name evidence="11" type="ORF">MYAM1_003691</name>
</gene>
<feature type="compositionally biased region" description="Basic and acidic residues" evidence="9">
    <location>
        <begin position="587"/>
        <end position="596"/>
    </location>
</feature>
<evidence type="ECO:0000256" key="9">
    <source>
        <dbReference type="SAM" id="MobiDB-lite"/>
    </source>
</evidence>
<comment type="catalytic activity">
    <reaction evidence="6">
        <text>a diacylglycerol + H2O = a monoacylglycerol + a fatty acid + H(+)</text>
        <dbReference type="Rhea" id="RHEA:32731"/>
        <dbReference type="ChEBI" id="CHEBI:15377"/>
        <dbReference type="ChEBI" id="CHEBI:15378"/>
        <dbReference type="ChEBI" id="CHEBI:17408"/>
        <dbReference type="ChEBI" id="CHEBI:18035"/>
        <dbReference type="ChEBI" id="CHEBI:28868"/>
    </reaction>
</comment>
<dbReference type="AlphaFoldDB" id="A0AAJ6CIF9"/>
<proteinExistence type="inferred from homology"/>
<evidence type="ECO:0000256" key="7">
    <source>
        <dbReference type="ARBA" id="ARBA00048461"/>
    </source>
</evidence>
<comment type="catalytic activity">
    <reaction evidence="8">
        <text>[phosphatase 2A protein]-C-terminal L-leucine methyl ester + H2O = [phosphatase 2A protein]-C-terminal L-leucine + methanol + H(+)</text>
        <dbReference type="Rhea" id="RHEA:48548"/>
        <dbReference type="Rhea" id="RHEA-COMP:12134"/>
        <dbReference type="Rhea" id="RHEA-COMP:12135"/>
        <dbReference type="ChEBI" id="CHEBI:15377"/>
        <dbReference type="ChEBI" id="CHEBI:15378"/>
        <dbReference type="ChEBI" id="CHEBI:17790"/>
        <dbReference type="ChEBI" id="CHEBI:90516"/>
        <dbReference type="ChEBI" id="CHEBI:90517"/>
        <dbReference type="EC" id="3.1.1.89"/>
    </reaction>
</comment>
<evidence type="ECO:0000259" key="10">
    <source>
        <dbReference type="Pfam" id="PF12697"/>
    </source>
</evidence>
<evidence type="ECO:0000256" key="6">
    <source>
        <dbReference type="ARBA" id="ARBA00047591"/>
    </source>
</evidence>
<evidence type="ECO:0000256" key="4">
    <source>
        <dbReference type="ARBA" id="ARBA00022487"/>
    </source>
</evidence>
<feature type="region of interest" description="Disordered" evidence="9">
    <location>
        <begin position="1"/>
        <end position="52"/>
    </location>
</feature>
<dbReference type="SUPFAM" id="SSF53474">
    <property type="entry name" value="alpha/beta-Hydrolases"/>
    <property type="match status" value="1"/>
</dbReference>
<dbReference type="InterPro" id="IPR029058">
    <property type="entry name" value="AB_hydrolase_fold"/>
</dbReference>
<protein>
    <recommendedName>
        <fullName evidence="3">Protein phosphatase methylesterase 1</fullName>
        <ecNumber evidence="2">3.1.1.89</ecNumber>
    </recommendedName>
</protein>
<feature type="compositionally biased region" description="Basic residues" evidence="9">
    <location>
        <begin position="932"/>
        <end position="941"/>
    </location>
</feature>
<dbReference type="Pfam" id="PF12697">
    <property type="entry name" value="Abhydrolase_6"/>
    <property type="match status" value="1"/>
</dbReference>
<dbReference type="PANTHER" id="PTHR14189:SF0">
    <property type="entry name" value="PROTEIN PHOSPHATASE METHYLESTERASE 1"/>
    <property type="match status" value="1"/>
</dbReference>
<feature type="compositionally biased region" description="Low complexity" evidence="9">
    <location>
        <begin position="653"/>
        <end position="691"/>
    </location>
</feature>
<evidence type="ECO:0000256" key="1">
    <source>
        <dbReference type="ARBA" id="ARBA00008645"/>
    </source>
</evidence>
<feature type="region of interest" description="Disordered" evidence="9">
    <location>
        <begin position="444"/>
        <end position="693"/>
    </location>
</feature>
<feature type="region of interest" description="Disordered" evidence="9">
    <location>
        <begin position="928"/>
        <end position="957"/>
    </location>
</feature>
<feature type="compositionally biased region" description="Polar residues" evidence="9">
    <location>
        <begin position="515"/>
        <end position="524"/>
    </location>
</feature>
<accession>A0AAJ6CIF9</accession>
<dbReference type="EMBL" id="CP119948">
    <property type="protein sequence ID" value="WFD00935.1"/>
    <property type="molecule type" value="Genomic_DNA"/>
</dbReference>
<dbReference type="InterPro" id="IPR031355">
    <property type="entry name" value="YBL010C/LAA2-like"/>
</dbReference>
<dbReference type="Pfam" id="PF17104">
    <property type="entry name" value="YBL010C_LAA2"/>
    <property type="match status" value="1"/>
</dbReference>
<feature type="domain" description="AB hydrolase-1" evidence="10">
    <location>
        <begin position="123"/>
        <end position="367"/>
    </location>
</feature>
<evidence type="ECO:0000256" key="5">
    <source>
        <dbReference type="ARBA" id="ARBA00022801"/>
    </source>
</evidence>
<dbReference type="EC" id="3.1.1.89" evidence="2"/>
<feature type="region of interest" description="Disordered" evidence="9">
    <location>
        <begin position="815"/>
        <end position="856"/>
    </location>
</feature>
<keyword evidence="5 11" id="KW-0378">Hydrolase</keyword>
<feature type="compositionally biased region" description="Polar residues" evidence="9">
    <location>
        <begin position="496"/>
        <end position="506"/>
    </location>
</feature>
<feature type="compositionally biased region" description="Basic and acidic residues" evidence="9">
    <location>
        <begin position="478"/>
        <end position="495"/>
    </location>
</feature>
<dbReference type="InterPro" id="IPR016812">
    <property type="entry name" value="PPase_methylesterase_euk"/>
</dbReference>